<dbReference type="AlphaFoldDB" id="X1QK26"/>
<dbReference type="EMBL" id="BARV01045434">
    <property type="protein sequence ID" value="GAI68842.1"/>
    <property type="molecule type" value="Genomic_DNA"/>
</dbReference>
<organism evidence="1">
    <name type="scientific">marine sediment metagenome</name>
    <dbReference type="NCBI Taxonomy" id="412755"/>
    <lineage>
        <taxon>unclassified sequences</taxon>
        <taxon>metagenomes</taxon>
        <taxon>ecological metagenomes</taxon>
    </lineage>
</organism>
<feature type="non-terminal residue" evidence="1">
    <location>
        <position position="31"/>
    </location>
</feature>
<reference evidence="1" key="1">
    <citation type="journal article" date="2014" name="Front. Microbiol.">
        <title>High frequency of phylogenetically diverse reductive dehalogenase-homologous genes in deep subseafloor sedimentary metagenomes.</title>
        <authorList>
            <person name="Kawai M."/>
            <person name="Futagami T."/>
            <person name="Toyoda A."/>
            <person name="Takaki Y."/>
            <person name="Nishi S."/>
            <person name="Hori S."/>
            <person name="Arai W."/>
            <person name="Tsubouchi T."/>
            <person name="Morono Y."/>
            <person name="Uchiyama I."/>
            <person name="Ito T."/>
            <person name="Fujiyama A."/>
            <person name="Inagaki F."/>
            <person name="Takami H."/>
        </authorList>
    </citation>
    <scope>NUCLEOTIDE SEQUENCE</scope>
    <source>
        <strain evidence="1">Expedition CK06-06</strain>
    </source>
</reference>
<accession>X1QK26</accession>
<gene>
    <name evidence="1" type="ORF">S06H3_66558</name>
</gene>
<protein>
    <submittedName>
        <fullName evidence="1">Uncharacterized protein</fullName>
    </submittedName>
</protein>
<proteinExistence type="predicted"/>
<evidence type="ECO:0000313" key="1">
    <source>
        <dbReference type="EMBL" id="GAI68842.1"/>
    </source>
</evidence>
<sequence>MVIAFSGVLDVAKRTGCRLNYSTEYESLSYR</sequence>
<name>X1QK26_9ZZZZ</name>
<comment type="caution">
    <text evidence="1">The sequence shown here is derived from an EMBL/GenBank/DDBJ whole genome shotgun (WGS) entry which is preliminary data.</text>
</comment>